<gene>
    <name evidence="2" type="ORF">QE383_003071</name>
</gene>
<reference evidence="2" key="1">
    <citation type="submission" date="2023-07" db="EMBL/GenBank/DDBJ databases">
        <title>Functional and genomic diversity of the sorghum phyllosphere microbiome.</title>
        <authorList>
            <person name="Shade A."/>
        </authorList>
    </citation>
    <scope>NUCLEOTIDE SEQUENCE</scope>
    <source>
        <strain evidence="2">SORGH_AS_0908</strain>
    </source>
</reference>
<name>A0AAW8GF15_9GAMM</name>
<evidence type="ECO:0000313" key="2">
    <source>
        <dbReference type="EMBL" id="MDQ1120763.1"/>
    </source>
</evidence>
<feature type="chain" id="PRO_5043555342" description="Transporter" evidence="1">
    <location>
        <begin position="35"/>
        <end position="279"/>
    </location>
</feature>
<dbReference type="AlphaFoldDB" id="A0AAW8GF15"/>
<dbReference type="Proteomes" id="UP001234354">
    <property type="component" value="Unassembled WGS sequence"/>
</dbReference>
<protein>
    <recommendedName>
        <fullName evidence="4">Transporter</fullName>
    </recommendedName>
</protein>
<sequence length="279" mass="29355">MNIETSLNAPRGRAPLASGALVLLGLACAAPAMAAGDDAPLCTDRPTKSNAVCTVPAGDWQVEADVTSYTRDTQPATRTETFAFANTGLKYGLSDNTDLQLYWSPQVEVRTLDRTDGAMSRLSGGGDATLRLKTRFYEGPSVSVAVIPFVKMPTAADGLGNDKWEGGVALPISLSLPRGFTLLLGPELDALADSDGSGTHLGVTNLVNLSRALTPRLGVAVELWSSVNKDPSGTIRQASADVAVSYLLAPKFQVDLGANFGLNDRTPDVQGYVGFAHRF</sequence>
<keyword evidence="1" id="KW-0732">Signal</keyword>
<dbReference type="EMBL" id="JAUTBB010000001">
    <property type="protein sequence ID" value="MDQ1120763.1"/>
    <property type="molecule type" value="Genomic_DNA"/>
</dbReference>
<proteinExistence type="predicted"/>
<comment type="caution">
    <text evidence="2">The sequence shown here is derived from an EMBL/GenBank/DDBJ whole genome shotgun (WGS) entry which is preliminary data.</text>
</comment>
<dbReference type="Pfam" id="PF13557">
    <property type="entry name" value="Phenol_MetA_deg"/>
    <property type="match status" value="1"/>
</dbReference>
<dbReference type="InterPro" id="IPR025737">
    <property type="entry name" value="FApF"/>
</dbReference>
<accession>A0AAW8GF15</accession>
<evidence type="ECO:0000256" key="1">
    <source>
        <dbReference type="SAM" id="SignalP"/>
    </source>
</evidence>
<evidence type="ECO:0000313" key="3">
    <source>
        <dbReference type="Proteomes" id="UP001234354"/>
    </source>
</evidence>
<dbReference type="RefSeq" id="WP_425518703.1">
    <property type="nucleotide sequence ID" value="NZ_JAUTBB010000001.1"/>
</dbReference>
<feature type="signal peptide" evidence="1">
    <location>
        <begin position="1"/>
        <end position="34"/>
    </location>
</feature>
<organism evidence="2 3">
    <name type="scientific">Pseudoxanthomonas winnipegensis</name>
    <dbReference type="NCBI Taxonomy" id="2480810"/>
    <lineage>
        <taxon>Bacteria</taxon>
        <taxon>Pseudomonadati</taxon>
        <taxon>Pseudomonadota</taxon>
        <taxon>Gammaproteobacteria</taxon>
        <taxon>Lysobacterales</taxon>
        <taxon>Lysobacteraceae</taxon>
        <taxon>Pseudoxanthomonas</taxon>
    </lineage>
</organism>
<evidence type="ECO:0008006" key="4">
    <source>
        <dbReference type="Google" id="ProtNLM"/>
    </source>
</evidence>